<keyword evidence="2" id="KW-0805">Transcription regulation</keyword>
<evidence type="ECO:0000256" key="7">
    <source>
        <dbReference type="ARBA" id="ARBA00038129"/>
    </source>
</evidence>
<dbReference type="CDD" id="cd22908">
    <property type="entry name" value="HFD_NFYC-like"/>
    <property type="match status" value="1"/>
</dbReference>
<evidence type="ECO:0000313" key="11">
    <source>
        <dbReference type="Proteomes" id="UP000188354"/>
    </source>
</evidence>
<keyword evidence="5" id="KW-0539">Nucleus</keyword>
<dbReference type="EMBL" id="CM007365">
    <property type="protein sequence ID" value="OIW12365.1"/>
    <property type="molecule type" value="Genomic_DNA"/>
</dbReference>
<evidence type="ECO:0000313" key="10">
    <source>
        <dbReference type="EMBL" id="OIW12365.1"/>
    </source>
</evidence>
<evidence type="ECO:0000256" key="2">
    <source>
        <dbReference type="ARBA" id="ARBA00023015"/>
    </source>
</evidence>
<comment type="subcellular location">
    <subcellularLocation>
        <location evidence="1">Nucleus</location>
    </subcellularLocation>
</comment>
<evidence type="ECO:0000256" key="4">
    <source>
        <dbReference type="ARBA" id="ARBA00023163"/>
    </source>
</evidence>
<dbReference type="GO" id="GO:0003677">
    <property type="term" value="F:DNA binding"/>
    <property type="evidence" value="ECO:0007669"/>
    <property type="project" value="UniProtKB-KW"/>
</dbReference>
<dbReference type="GO" id="GO:0005634">
    <property type="term" value="C:nucleus"/>
    <property type="evidence" value="ECO:0007669"/>
    <property type="project" value="UniProtKB-SubCell"/>
</dbReference>
<dbReference type="Proteomes" id="UP000188354">
    <property type="component" value="Chromosome LG05"/>
</dbReference>
<name>A0A4P1RJJ9_LUPAN</name>
<protein>
    <recommendedName>
        <fullName evidence="9">Transcription factor CBF/NF-Y/archaeal histone domain-containing protein</fullName>
    </recommendedName>
</protein>
<evidence type="ECO:0000256" key="8">
    <source>
        <dbReference type="ARBA" id="ARBA00059992"/>
    </source>
</evidence>
<dbReference type="InterPro" id="IPR003958">
    <property type="entry name" value="CBFA_NFYB_domain"/>
</dbReference>
<organism evidence="10 11">
    <name type="scientific">Lupinus angustifolius</name>
    <name type="common">Narrow-leaved blue lupine</name>
    <dbReference type="NCBI Taxonomy" id="3871"/>
    <lineage>
        <taxon>Eukaryota</taxon>
        <taxon>Viridiplantae</taxon>
        <taxon>Streptophyta</taxon>
        <taxon>Embryophyta</taxon>
        <taxon>Tracheophyta</taxon>
        <taxon>Spermatophyta</taxon>
        <taxon>Magnoliopsida</taxon>
        <taxon>eudicotyledons</taxon>
        <taxon>Gunneridae</taxon>
        <taxon>Pentapetalae</taxon>
        <taxon>rosids</taxon>
        <taxon>fabids</taxon>
        <taxon>Fabales</taxon>
        <taxon>Fabaceae</taxon>
        <taxon>Papilionoideae</taxon>
        <taxon>50 kb inversion clade</taxon>
        <taxon>genistoids sensu lato</taxon>
        <taxon>core genistoids</taxon>
        <taxon>Genisteae</taxon>
        <taxon>Lupinus</taxon>
    </lineage>
</organism>
<keyword evidence="11" id="KW-1185">Reference proteome</keyword>
<dbReference type="SUPFAM" id="SSF47113">
    <property type="entry name" value="Histone-fold"/>
    <property type="match status" value="1"/>
</dbReference>
<sequence>MNLISNSTLLPNQFAFSHSHQQDNEKQSLQQFWVQQLLDIRNTEAFRNNKQLPLSRIKRIVKADKDVKMVSAEVPLFMAKACEIFIQELTLRAWILTQDKESCTLQNGDIAKAVQKIHVLHFLTNLLHCDQLQFYEEMVTTNNQIPQSQMMLMHFDPFTYSFFELEETKAGKEENLASLFDVAGSKENTMTNMGMSTCTCMEDKKENIMDEMEATNQEFPQPRMMLSDFDPFQYNFFQPE</sequence>
<gene>
    <name evidence="10" type="ORF">TanjilG_04114</name>
</gene>
<dbReference type="STRING" id="3871.A0A4P1RJJ9"/>
<evidence type="ECO:0000256" key="3">
    <source>
        <dbReference type="ARBA" id="ARBA00023125"/>
    </source>
</evidence>
<dbReference type="GO" id="GO:0046982">
    <property type="term" value="F:protein heterodimerization activity"/>
    <property type="evidence" value="ECO:0007669"/>
    <property type="project" value="InterPro"/>
</dbReference>
<dbReference type="PANTHER" id="PTHR10252">
    <property type="entry name" value="HISTONE-LIKE TRANSCRIPTION FACTOR CCAAT-RELATED"/>
    <property type="match status" value="1"/>
</dbReference>
<keyword evidence="3" id="KW-0238">DNA-binding</keyword>
<comment type="subunit">
    <text evidence="6">Heterotrimeric transcription factor composed of three components, NF-YA, NF-YB and NF-YC. NF-YB and NF-YC must interact and dimerize for NF-YA association and DNA binding.</text>
</comment>
<comment type="similarity">
    <text evidence="7">Belongs to the NFYC/HAP5 subunit family.</text>
</comment>
<evidence type="ECO:0000256" key="6">
    <source>
        <dbReference type="ARBA" id="ARBA00025911"/>
    </source>
</evidence>
<dbReference type="Gramene" id="OIW12365">
    <property type="protein sequence ID" value="OIW12365"/>
    <property type="gene ID" value="TanjilG_04114"/>
</dbReference>
<keyword evidence="4" id="KW-0804">Transcription</keyword>
<dbReference type="FunFam" id="1.10.20.10:FF:000062">
    <property type="entry name" value="Nuclear transcription factor Y subunit C"/>
    <property type="match status" value="1"/>
</dbReference>
<dbReference type="Gene3D" id="1.10.20.10">
    <property type="entry name" value="Histone, subunit A"/>
    <property type="match status" value="1"/>
</dbReference>
<proteinExistence type="inferred from homology"/>
<evidence type="ECO:0000256" key="1">
    <source>
        <dbReference type="ARBA" id="ARBA00004123"/>
    </source>
</evidence>
<dbReference type="InterPro" id="IPR050568">
    <property type="entry name" value="Transcr_DNA_Rep_Reg"/>
</dbReference>
<dbReference type="InterPro" id="IPR009072">
    <property type="entry name" value="Histone-fold"/>
</dbReference>
<evidence type="ECO:0000259" key="9">
    <source>
        <dbReference type="Pfam" id="PF00808"/>
    </source>
</evidence>
<accession>A0A4P1RJJ9</accession>
<comment type="function">
    <text evidence="8">Stimulates the transcription of various genes by recognizing and binding to a CCAAT motif in promoters.</text>
</comment>
<reference evidence="10 11" key="1">
    <citation type="journal article" date="2017" name="Plant Biotechnol. J.">
        <title>A comprehensive draft genome sequence for lupin (Lupinus angustifolius), an emerging health food: insights into plant-microbe interactions and legume evolution.</title>
        <authorList>
            <person name="Hane J.K."/>
            <person name="Ming Y."/>
            <person name="Kamphuis L.G."/>
            <person name="Nelson M.N."/>
            <person name="Garg G."/>
            <person name="Atkins C.A."/>
            <person name="Bayer P.E."/>
            <person name="Bravo A."/>
            <person name="Bringans S."/>
            <person name="Cannon S."/>
            <person name="Edwards D."/>
            <person name="Foley R."/>
            <person name="Gao L.L."/>
            <person name="Harrison M.J."/>
            <person name="Huang W."/>
            <person name="Hurgobin B."/>
            <person name="Li S."/>
            <person name="Liu C.W."/>
            <person name="McGrath A."/>
            <person name="Morahan G."/>
            <person name="Murray J."/>
            <person name="Weller J."/>
            <person name="Jian J."/>
            <person name="Singh K.B."/>
        </authorList>
    </citation>
    <scope>NUCLEOTIDE SEQUENCE [LARGE SCALE GENOMIC DNA]</scope>
    <source>
        <strain evidence="11">cv. Tanjil</strain>
        <tissue evidence="10">Whole plant</tissue>
    </source>
</reference>
<evidence type="ECO:0000256" key="5">
    <source>
        <dbReference type="ARBA" id="ARBA00023242"/>
    </source>
</evidence>
<dbReference type="Pfam" id="PF00808">
    <property type="entry name" value="CBFD_NFYB_HMF"/>
    <property type="match status" value="1"/>
</dbReference>
<feature type="domain" description="Transcription factor CBF/NF-Y/archaeal histone" evidence="9">
    <location>
        <begin position="51"/>
        <end position="114"/>
    </location>
</feature>
<dbReference type="AlphaFoldDB" id="A0A4P1RJJ9"/>